<dbReference type="InterPro" id="IPR013216">
    <property type="entry name" value="Methyltransf_11"/>
</dbReference>
<dbReference type="CDD" id="cd02440">
    <property type="entry name" value="AdoMet_MTases"/>
    <property type="match status" value="1"/>
</dbReference>
<dbReference type="PANTHER" id="PTHR43861:SF1">
    <property type="entry name" value="TRANS-ACONITATE 2-METHYLTRANSFERASE"/>
    <property type="match status" value="1"/>
</dbReference>
<dbReference type="SUPFAM" id="SSF53335">
    <property type="entry name" value="S-adenosyl-L-methionine-dependent methyltransferases"/>
    <property type="match status" value="1"/>
</dbReference>
<feature type="domain" description="Methyltransferase type 11" evidence="1">
    <location>
        <begin position="75"/>
        <end position="166"/>
    </location>
</feature>
<dbReference type="Gene3D" id="3.40.50.150">
    <property type="entry name" value="Vaccinia Virus protein VP39"/>
    <property type="match status" value="1"/>
</dbReference>
<sequence length="283" mass="32105">MIELPKWVGDGFLTNGKKQGSLICYNQTDSNWSEHLTELHEQEAGNGQHPIDIASRHLALSSFRKLAHNDEALLLEVGCSSGYLLQDLQKYFPNLNIIGSDYLAKPLKKLSIHCPKIPLLQFDLQNCPLPDGSVDGVVALNVLEHIEKDELALKHLYRILKPGGVMHIEVPAGQNLYDIYDEYLLHHRRYSLTGIEDKVKAAGFEILNSTHLGFSIYPAFWAVKKMNRCFLSNTEEQKQKIVTKQINQTKKNLLMKIALEIEIKLGAFVRFPCGIRCVLKCRK</sequence>
<evidence type="ECO:0000259" key="1">
    <source>
        <dbReference type="Pfam" id="PF08241"/>
    </source>
</evidence>
<dbReference type="Pfam" id="PF08241">
    <property type="entry name" value="Methyltransf_11"/>
    <property type="match status" value="1"/>
</dbReference>
<accession>A0A382NWN3</accession>
<evidence type="ECO:0000313" key="2">
    <source>
        <dbReference type="EMBL" id="SVC64908.1"/>
    </source>
</evidence>
<dbReference type="InterPro" id="IPR029063">
    <property type="entry name" value="SAM-dependent_MTases_sf"/>
</dbReference>
<dbReference type="AlphaFoldDB" id="A0A382NWN3"/>
<gene>
    <name evidence="2" type="ORF">METZ01_LOCUS317762</name>
</gene>
<organism evidence="2">
    <name type="scientific">marine metagenome</name>
    <dbReference type="NCBI Taxonomy" id="408172"/>
    <lineage>
        <taxon>unclassified sequences</taxon>
        <taxon>metagenomes</taxon>
        <taxon>ecological metagenomes</taxon>
    </lineage>
</organism>
<dbReference type="EMBL" id="UINC01102920">
    <property type="protein sequence ID" value="SVC64908.1"/>
    <property type="molecule type" value="Genomic_DNA"/>
</dbReference>
<dbReference type="PANTHER" id="PTHR43861">
    <property type="entry name" value="TRANS-ACONITATE 2-METHYLTRANSFERASE-RELATED"/>
    <property type="match status" value="1"/>
</dbReference>
<dbReference type="GO" id="GO:0008757">
    <property type="term" value="F:S-adenosylmethionine-dependent methyltransferase activity"/>
    <property type="evidence" value="ECO:0007669"/>
    <property type="project" value="InterPro"/>
</dbReference>
<name>A0A382NWN3_9ZZZZ</name>
<protein>
    <recommendedName>
        <fullName evidence="1">Methyltransferase type 11 domain-containing protein</fullName>
    </recommendedName>
</protein>
<proteinExistence type="predicted"/>
<reference evidence="2" key="1">
    <citation type="submission" date="2018-05" db="EMBL/GenBank/DDBJ databases">
        <authorList>
            <person name="Lanie J.A."/>
            <person name="Ng W.-L."/>
            <person name="Kazmierczak K.M."/>
            <person name="Andrzejewski T.M."/>
            <person name="Davidsen T.M."/>
            <person name="Wayne K.J."/>
            <person name="Tettelin H."/>
            <person name="Glass J.I."/>
            <person name="Rusch D."/>
            <person name="Podicherti R."/>
            <person name="Tsui H.-C.T."/>
            <person name="Winkler M.E."/>
        </authorList>
    </citation>
    <scope>NUCLEOTIDE SEQUENCE</scope>
</reference>